<name>A0A922CVI5_MANSE</name>
<comment type="caution">
    <text evidence="1">The sequence shown here is derived from an EMBL/GenBank/DDBJ whole genome shotgun (WGS) entry which is preliminary data.</text>
</comment>
<reference evidence="1" key="2">
    <citation type="submission" date="2020-12" db="EMBL/GenBank/DDBJ databases">
        <authorList>
            <person name="Kanost M."/>
        </authorList>
    </citation>
    <scope>NUCLEOTIDE SEQUENCE</scope>
</reference>
<protein>
    <submittedName>
        <fullName evidence="1">Uncharacterized protein</fullName>
    </submittedName>
</protein>
<reference evidence="1" key="1">
    <citation type="journal article" date="2016" name="Insect Biochem. Mol. Biol.">
        <title>Multifaceted biological insights from a draft genome sequence of the tobacco hornworm moth, Manduca sexta.</title>
        <authorList>
            <person name="Kanost M.R."/>
            <person name="Arrese E.L."/>
            <person name="Cao X."/>
            <person name="Chen Y.R."/>
            <person name="Chellapilla S."/>
            <person name="Goldsmith M.R."/>
            <person name="Grosse-Wilde E."/>
            <person name="Heckel D.G."/>
            <person name="Herndon N."/>
            <person name="Jiang H."/>
            <person name="Papanicolaou A."/>
            <person name="Qu J."/>
            <person name="Soulages J.L."/>
            <person name="Vogel H."/>
            <person name="Walters J."/>
            <person name="Waterhouse R.M."/>
            <person name="Ahn S.J."/>
            <person name="Almeida F.C."/>
            <person name="An C."/>
            <person name="Aqrawi P."/>
            <person name="Bretschneider A."/>
            <person name="Bryant W.B."/>
            <person name="Bucks S."/>
            <person name="Chao H."/>
            <person name="Chevignon G."/>
            <person name="Christen J.M."/>
            <person name="Clarke D.F."/>
            <person name="Dittmer N.T."/>
            <person name="Ferguson L.C.F."/>
            <person name="Garavelou S."/>
            <person name="Gordon K.H.J."/>
            <person name="Gunaratna R.T."/>
            <person name="Han Y."/>
            <person name="Hauser F."/>
            <person name="He Y."/>
            <person name="Heidel-Fischer H."/>
            <person name="Hirsh A."/>
            <person name="Hu Y."/>
            <person name="Jiang H."/>
            <person name="Kalra D."/>
            <person name="Klinner C."/>
            <person name="Konig C."/>
            <person name="Kovar C."/>
            <person name="Kroll A.R."/>
            <person name="Kuwar S.S."/>
            <person name="Lee S.L."/>
            <person name="Lehman R."/>
            <person name="Li K."/>
            <person name="Li Z."/>
            <person name="Liang H."/>
            <person name="Lovelace S."/>
            <person name="Lu Z."/>
            <person name="Mansfield J.H."/>
            <person name="McCulloch K.J."/>
            <person name="Mathew T."/>
            <person name="Morton B."/>
            <person name="Muzny D.M."/>
            <person name="Neunemann D."/>
            <person name="Ongeri F."/>
            <person name="Pauchet Y."/>
            <person name="Pu L.L."/>
            <person name="Pyrousis I."/>
            <person name="Rao X.J."/>
            <person name="Redding A."/>
            <person name="Roesel C."/>
            <person name="Sanchez-Gracia A."/>
            <person name="Schaack S."/>
            <person name="Shukla A."/>
            <person name="Tetreau G."/>
            <person name="Wang Y."/>
            <person name="Xiong G.H."/>
            <person name="Traut W."/>
            <person name="Walsh T.K."/>
            <person name="Worley K.C."/>
            <person name="Wu D."/>
            <person name="Wu W."/>
            <person name="Wu Y.Q."/>
            <person name="Zhang X."/>
            <person name="Zou Z."/>
            <person name="Zucker H."/>
            <person name="Briscoe A.D."/>
            <person name="Burmester T."/>
            <person name="Clem R.J."/>
            <person name="Feyereisen R."/>
            <person name="Grimmelikhuijzen C.J.P."/>
            <person name="Hamodrakas S.J."/>
            <person name="Hansson B.S."/>
            <person name="Huguet E."/>
            <person name="Jermiin L.S."/>
            <person name="Lan Q."/>
            <person name="Lehman H.K."/>
            <person name="Lorenzen M."/>
            <person name="Merzendorfer H."/>
            <person name="Michalopoulos I."/>
            <person name="Morton D.B."/>
            <person name="Muthukrishnan S."/>
            <person name="Oakeshott J.G."/>
            <person name="Palmer W."/>
            <person name="Park Y."/>
            <person name="Passarelli A.L."/>
            <person name="Rozas J."/>
            <person name="Schwartz L.M."/>
            <person name="Smith W."/>
            <person name="Southgate A."/>
            <person name="Vilcinskas A."/>
            <person name="Vogt R."/>
            <person name="Wang P."/>
            <person name="Werren J."/>
            <person name="Yu X.Q."/>
            <person name="Zhou J.J."/>
            <person name="Brown S.J."/>
            <person name="Scherer S.E."/>
            <person name="Richards S."/>
            <person name="Blissard G.W."/>
        </authorList>
    </citation>
    <scope>NUCLEOTIDE SEQUENCE</scope>
</reference>
<proteinExistence type="predicted"/>
<sequence>MKYPKFLTLNVATTSIQPKSIGLLPSQPLNATAIPLKCNRCVLKGVMLRAQDGTIANLDPSRYSLKGNDKQKFIEIELDSTKPQDFGDYFAIIQNEDGTEERVKALTVVCKSIHI</sequence>
<dbReference type="AlphaFoldDB" id="A0A922CVI5"/>
<dbReference type="Proteomes" id="UP000791440">
    <property type="component" value="Unassembled WGS sequence"/>
</dbReference>
<evidence type="ECO:0000313" key="1">
    <source>
        <dbReference type="EMBL" id="KAG6461105.1"/>
    </source>
</evidence>
<accession>A0A922CVI5</accession>
<evidence type="ECO:0000313" key="2">
    <source>
        <dbReference type="Proteomes" id="UP000791440"/>
    </source>
</evidence>
<gene>
    <name evidence="1" type="ORF">O3G_MSEX012423</name>
</gene>
<organism evidence="1 2">
    <name type="scientific">Manduca sexta</name>
    <name type="common">Tobacco hawkmoth</name>
    <name type="synonym">Tobacco hornworm</name>
    <dbReference type="NCBI Taxonomy" id="7130"/>
    <lineage>
        <taxon>Eukaryota</taxon>
        <taxon>Metazoa</taxon>
        <taxon>Ecdysozoa</taxon>
        <taxon>Arthropoda</taxon>
        <taxon>Hexapoda</taxon>
        <taxon>Insecta</taxon>
        <taxon>Pterygota</taxon>
        <taxon>Neoptera</taxon>
        <taxon>Endopterygota</taxon>
        <taxon>Lepidoptera</taxon>
        <taxon>Glossata</taxon>
        <taxon>Ditrysia</taxon>
        <taxon>Bombycoidea</taxon>
        <taxon>Sphingidae</taxon>
        <taxon>Sphinginae</taxon>
        <taxon>Sphingini</taxon>
        <taxon>Manduca</taxon>
    </lineage>
</organism>
<dbReference type="EMBL" id="JH668721">
    <property type="protein sequence ID" value="KAG6461105.1"/>
    <property type="molecule type" value="Genomic_DNA"/>
</dbReference>
<keyword evidence="2" id="KW-1185">Reference proteome</keyword>